<evidence type="ECO:0000313" key="2">
    <source>
        <dbReference type="EMBL" id="MDL5155036.1"/>
    </source>
</evidence>
<sequence>MEAHAALDRFWAEFDDRVARDGEAAARDALDELVAHLPAGESAFERAGVRDSTGLTAEAVPLYREALAAGLDPYRHRRAVIQLASSLRALGRPDEAVALLEPELAVRGELDDAVRAFLALAYADTGRALDGVALALTALADHLPRYQRSVRNYARLLTHPEEITP</sequence>
<reference evidence="2 3" key="1">
    <citation type="submission" date="2023-06" db="EMBL/GenBank/DDBJ databases">
        <title>Actinomycetospora Odt1-22.</title>
        <authorList>
            <person name="Supong K."/>
        </authorList>
    </citation>
    <scope>NUCLEOTIDE SEQUENCE [LARGE SCALE GENOMIC DNA]</scope>
    <source>
        <strain evidence="2 3">Odt1-22</strain>
    </source>
</reference>
<evidence type="ECO:0000313" key="3">
    <source>
        <dbReference type="Proteomes" id="UP001231924"/>
    </source>
</evidence>
<dbReference type="Proteomes" id="UP001231924">
    <property type="component" value="Unassembled WGS sequence"/>
</dbReference>
<dbReference type="Pfam" id="PF12688">
    <property type="entry name" value="TPR_5"/>
    <property type="match status" value="1"/>
</dbReference>
<dbReference type="SUPFAM" id="SSF48452">
    <property type="entry name" value="TPR-like"/>
    <property type="match status" value="1"/>
</dbReference>
<comment type="caution">
    <text evidence="2">The sequence shown here is derived from an EMBL/GenBank/DDBJ whole genome shotgun (WGS) entry which is preliminary data.</text>
</comment>
<dbReference type="RefSeq" id="WP_286051131.1">
    <property type="nucleotide sequence ID" value="NZ_JASVWF010000001.1"/>
</dbReference>
<gene>
    <name evidence="2" type="ORF">QRT03_03635</name>
</gene>
<organism evidence="2 3">
    <name type="scientific">Actinomycetospora termitidis</name>
    <dbReference type="NCBI Taxonomy" id="3053470"/>
    <lineage>
        <taxon>Bacteria</taxon>
        <taxon>Bacillati</taxon>
        <taxon>Actinomycetota</taxon>
        <taxon>Actinomycetes</taxon>
        <taxon>Pseudonocardiales</taxon>
        <taxon>Pseudonocardiaceae</taxon>
        <taxon>Actinomycetospora</taxon>
    </lineage>
</organism>
<dbReference type="Gene3D" id="1.25.40.10">
    <property type="entry name" value="Tetratricopeptide repeat domain"/>
    <property type="match status" value="1"/>
</dbReference>
<protein>
    <submittedName>
        <fullName evidence="2">Tetratricopeptide repeat protein</fullName>
    </submittedName>
</protein>
<accession>A0ABT7M3P0</accession>
<dbReference type="EMBL" id="JASVWF010000001">
    <property type="protein sequence ID" value="MDL5155036.1"/>
    <property type="molecule type" value="Genomic_DNA"/>
</dbReference>
<evidence type="ECO:0000259" key="1">
    <source>
        <dbReference type="Pfam" id="PF12688"/>
    </source>
</evidence>
<feature type="domain" description="Tetratrico peptide repeat group 5" evidence="1">
    <location>
        <begin position="42"/>
        <end position="157"/>
    </location>
</feature>
<name>A0ABT7M3P0_9PSEU</name>
<dbReference type="InterPro" id="IPR041656">
    <property type="entry name" value="TPR_5"/>
</dbReference>
<dbReference type="InterPro" id="IPR011990">
    <property type="entry name" value="TPR-like_helical_dom_sf"/>
</dbReference>
<keyword evidence="3" id="KW-1185">Reference proteome</keyword>
<proteinExistence type="predicted"/>